<evidence type="ECO:0000256" key="2">
    <source>
        <dbReference type="ARBA" id="ARBA00023002"/>
    </source>
</evidence>
<evidence type="ECO:0000313" key="5">
    <source>
        <dbReference type="EMBL" id="SEL07061.1"/>
    </source>
</evidence>
<dbReference type="PANTHER" id="PTHR44196:SF1">
    <property type="entry name" value="DEHYDROGENASE_REDUCTASE SDR FAMILY MEMBER 7B"/>
    <property type="match status" value="1"/>
</dbReference>
<dbReference type="GO" id="GO:0016491">
    <property type="term" value="F:oxidoreductase activity"/>
    <property type="evidence" value="ECO:0007669"/>
    <property type="project" value="UniProtKB-KW"/>
</dbReference>
<dbReference type="InterPro" id="IPR036291">
    <property type="entry name" value="NAD(P)-bd_dom_sf"/>
</dbReference>
<reference evidence="6" key="1">
    <citation type="submission" date="2016-10" db="EMBL/GenBank/DDBJ databases">
        <authorList>
            <person name="Varghese N."/>
            <person name="Submissions S."/>
        </authorList>
    </citation>
    <scope>NUCLEOTIDE SEQUENCE [LARGE SCALE GENOMIC DNA]</scope>
    <source>
        <strain evidence="6">JS21-1</strain>
    </source>
</reference>
<evidence type="ECO:0000256" key="1">
    <source>
        <dbReference type="ARBA" id="ARBA00006484"/>
    </source>
</evidence>
<protein>
    <submittedName>
        <fullName evidence="5">Uncharacterized oxidoreductase</fullName>
    </submittedName>
</protein>
<accession>A0A1H7M7G2</accession>
<dbReference type="Proteomes" id="UP000199214">
    <property type="component" value="Unassembled WGS sequence"/>
</dbReference>
<keyword evidence="6" id="KW-1185">Reference proteome</keyword>
<dbReference type="PRINTS" id="PR00080">
    <property type="entry name" value="SDRFAMILY"/>
</dbReference>
<feature type="domain" description="Ketoreductase" evidence="4">
    <location>
        <begin position="12"/>
        <end position="192"/>
    </location>
</feature>
<dbReference type="PROSITE" id="PS00061">
    <property type="entry name" value="ADH_SHORT"/>
    <property type="match status" value="1"/>
</dbReference>
<dbReference type="SUPFAM" id="SSF51735">
    <property type="entry name" value="NAD(P)-binding Rossmann-fold domains"/>
    <property type="match status" value="1"/>
</dbReference>
<dbReference type="InterPro" id="IPR002347">
    <property type="entry name" value="SDR_fam"/>
</dbReference>
<sequence>MLWEIKMKLTGRTVLITGGSSGIGLALAEALLARGNVVIVTGRRKEALEAAKRQHPDLHIYASDAADPDCIRNLHDTLIPRFPTLDTLVNNAGIMRALRLAEDRPLTEVTQEIDVDLSAPIQMVQQFLPHLRSRPEAMIINISSGLAFVPFTLSPIYSAAKAGIHAYTRCLRQQLRDTSAKVIEVAPPLTETPLFETEFKQHMPDQSGMSVHQLVGHMIRGIEAGRDEIRPGQSKILKIANRLVPKLIFQQLARVGEPWVRQP</sequence>
<dbReference type="Pfam" id="PF00106">
    <property type="entry name" value="adh_short"/>
    <property type="match status" value="1"/>
</dbReference>
<keyword evidence="2" id="KW-0560">Oxidoreductase</keyword>
<dbReference type="Gene3D" id="3.40.50.720">
    <property type="entry name" value="NAD(P)-binding Rossmann-like Domain"/>
    <property type="match status" value="1"/>
</dbReference>
<gene>
    <name evidence="5" type="ORF">SAMN05216382_1404</name>
</gene>
<evidence type="ECO:0000313" key="6">
    <source>
        <dbReference type="Proteomes" id="UP000199214"/>
    </source>
</evidence>
<dbReference type="SMART" id="SM00822">
    <property type="entry name" value="PKS_KR"/>
    <property type="match status" value="1"/>
</dbReference>
<evidence type="ECO:0000256" key="3">
    <source>
        <dbReference type="RuleBase" id="RU000363"/>
    </source>
</evidence>
<dbReference type="STRING" id="1855283.SAMN05216382_1404"/>
<dbReference type="InterPro" id="IPR057326">
    <property type="entry name" value="KR_dom"/>
</dbReference>
<dbReference type="AlphaFoldDB" id="A0A1H7M7G2"/>
<dbReference type="EMBL" id="FNZZ01000002">
    <property type="protein sequence ID" value="SEL07061.1"/>
    <property type="molecule type" value="Genomic_DNA"/>
</dbReference>
<dbReference type="PRINTS" id="PR00081">
    <property type="entry name" value="GDHRDH"/>
</dbReference>
<proteinExistence type="inferred from homology"/>
<organism evidence="5 6">
    <name type="scientific">Sphingomonas palmae</name>
    <dbReference type="NCBI Taxonomy" id="1855283"/>
    <lineage>
        <taxon>Bacteria</taxon>
        <taxon>Pseudomonadati</taxon>
        <taxon>Pseudomonadota</taxon>
        <taxon>Alphaproteobacteria</taxon>
        <taxon>Sphingomonadales</taxon>
        <taxon>Sphingomonadaceae</taxon>
        <taxon>Sphingomonas</taxon>
    </lineage>
</organism>
<dbReference type="PANTHER" id="PTHR44196">
    <property type="entry name" value="DEHYDROGENASE/REDUCTASE SDR FAMILY MEMBER 7B"/>
    <property type="match status" value="1"/>
</dbReference>
<comment type="similarity">
    <text evidence="1 3">Belongs to the short-chain dehydrogenases/reductases (SDR) family.</text>
</comment>
<name>A0A1H7M7G2_9SPHN</name>
<dbReference type="InterPro" id="IPR020904">
    <property type="entry name" value="Sc_DH/Rdtase_CS"/>
</dbReference>
<evidence type="ECO:0000259" key="4">
    <source>
        <dbReference type="SMART" id="SM00822"/>
    </source>
</evidence>
<dbReference type="GO" id="GO:0016020">
    <property type="term" value="C:membrane"/>
    <property type="evidence" value="ECO:0007669"/>
    <property type="project" value="TreeGrafter"/>
</dbReference>